<gene>
    <name evidence="1" type="ORF">POL72_07280</name>
</gene>
<name>A0ABT5BX38_9BACT</name>
<dbReference type="PANTHER" id="PTHR12736">
    <property type="entry name" value="LANC-LIKE PROTEIN"/>
    <property type="match status" value="1"/>
</dbReference>
<dbReference type="PRINTS" id="PR01950">
    <property type="entry name" value="LANCSUPER"/>
</dbReference>
<dbReference type="CDD" id="cd04794">
    <property type="entry name" value="euk_LANCL"/>
    <property type="match status" value="1"/>
</dbReference>
<evidence type="ECO:0000313" key="2">
    <source>
        <dbReference type="Proteomes" id="UP001217485"/>
    </source>
</evidence>
<reference evidence="1 2" key="1">
    <citation type="submission" date="2023-01" db="EMBL/GenBank/DDBJ databases">
        <title>Minimal conservation of predation-associated metabolite biosynthetic gene clusters underscores biosynthetic potential of Myxococcota including descriptions for ten novel species: Archangium lansinium sp. nov., Myxococcus landrumus sp. nov., Nannocystis bai.</title>
        <authorList>
            <person name="Ahearne A."/>
            <person name="Stevens C."/>
            <person name="Dowd S."/>
        </authorList>
    </citation>
    <scope>NUCLEOTIDE SEQUENCE [LARGE SCALE GENOMIC DNA]</scope>
    <source>
        <strain evidence="1 2">WIWO2</strain>
    </source>
</reference>
<protein>
    <submittedName>
        <fullName evidence="1">LanC-like protein</fullName>
    </submittedName>
</protein>
<dbReference type="InterPro" id="IPR012341">
    <property type="entry name" value="6hp_glycosidase-like_sf"/>
</dbReference>
<sequence length="406" mass="45015">MLHEPERHEALASVAWDEGVARDAIEDIVRDTEGRFSEDAYWPLHPKDVEPGDDPSQPALPLYHGAAGVIWALRYLHQVGAAPGARRTTEQLDALLLRNRAWLASMPGNESAAFMMGDTPILLMAQGERPTDERADRLAALIEGNLDHPARELMWGAPGTMLAASFLHERFGDARWAELFRRTAARLWSQLQWSDEHGCHHWSQDLYGRRSTYLDAVHGFVATARALLHGRRLLDAGDWAAWEQVIATTIGRTATREGRMASWPAQLALQGDAPYPRLMQFCHGAPGFVICLAELPGPTLDELLLAAGEATWAAGPLCKGSNLCHGTGGNGYAFLTLHARTGDALWLHRARAFAMHGILQTKEDARRYGQLRYSLWTGDLGFAIYLWDCIRAKPAFPTLDVFYPPA</sequence>
<organism evidence="1 2">
    <name type="scientific">Sorangium atrum</name>
    <dbReference type="NCBI Taxonomy" id="2995308"/>
    <lineage>
        <taxon>Bacteria</taxon>
        <taxon>Pseudomonadati</taxon>
        <taxon>Myxococcota</taxon>
        <taxon>Polyangia</taxon>
        <taxon>Polyangiales</taxon>
        <taxon>Polyangiaceae</taxon>
        <taxon>Sorangium</taxon>
    </lineage>
</organism>
<keyword evidence="2" id="KW-1185">Reference proteome</keyword>
<dbReference type="Gene3D" id="1.50.10.10">
    <property type="match status" value="1"/>
</dbReference>
<dbReference type="SMART" id="SM01260">
    <property type="entry name" value="LANC_like"/>
    <property type="match status" value="1"/>
</dbReference>
<dbReference type="SUPFAM" id="SSF158745">
    <property type="entry name" value="LanC-like"/>
    <property type="match status" value="1"/>
</dbReference>
<dbReference type="Pfam" id="PF05147">
    <property type="entry name" value="LANC_like"/>
    <property type="match status" value="1"/>
</dbReference>
<dbReference type="InterPro" id="IPR007822">
    <property type="entry name" value="LANC-like"/>
</dbReference>
<accession>A0ABT5BX38</accession>
<comment type="caution">
    <text evidence="1">The sequence shown here is derived from an EMBL/GenBank/DDBJ whole genome shotgun (WGS) entry which is preliminary data.</text>
</comment>
<dbReference type="PANTHER" id="PTHR12736:SF7">
    <property type="entry name" value="LANC-LIKE PROTEIN 3"/>
    <property type="match status" value="1"/>
</dbReference>
<dbReference type="Proteomes" id="UP001217485">
    <property type="component" value="Unassembled WGS sequence"/>
</dbReference>
<dbReference type="RefSeq" id="WP_272094299.1">
    <property type="nucleotide sequence ID" value="NZ_JAQNDK010000001.1"/>
</dbReference>
<evidence type="ECO:0000313" key="1">
    <source>
        <dbReference type="EMBL" id="MDC0677542.1"/>
    </source>
</evidence>
<dbReference type="EMBL" id="JAQNDK010000001">
    <property type="protein sequence ID" value="MDC0677542.1"/>
    <property type="molecule type" value="Genomic_DNA"/>
</dbReference>
<proteinExistence type="predicted"/>